<dbReference type="AlphaFoldDB" id="A0A2R6NED2"/>
<evidence type="ECO:0000256" key="1">
    <source>
        <dbReference type="SAM" id="MobiDB-lite"/>
    </source>
</evidence>
<evidence type="ECO:0000313" key="3">
    <source>
        <dbReference type="Proteomes" id="UP000186601"/>
    </source>
</evidence>
<protein>
    <submittedName>
        <fullName evidence="2">Uncharacterized protein</fullName>
    </submittedName>
</protein>
<proteinExistence type="predicted"/>
<gene>
    <name evidence="2" type="ORF">PHLCEN_2v13390</name>
</gene>
<comment type="caution">
    <text evidence="2">The sequence shown here is derived from an EMBL/GenBank/DDBJ whole genome shotgun (WGS) entry which is preliminary data.</text>
</comment>
<feature type="non-terminal residue" evidence="2">
    <location>
        <position position="187"/>
    </location>
</feature>
<feature type="compositionally biased region" description="Low complexity" evidence="1">
    <location>
        <begin position="47"/>
        <end position="62"/>
    </location>
</feature>
<accession>A0A2R6NED2</accession>
<organism evidence="2 3">
    <name type="scientific">Hermanssonia centrifuga</name>
    <dbReference type="NCBI Taxonomy" id="98765"/>
    <lineage>
        <taxon>Eukaryota</taxon>
        <taxon>Fungi</taxon>
        <taxon>Dikarya</taxon>
        <taxon>Basidiomycota</taxon>
        <taxon>Agaricomycotina</taxon>
        <taxon>Agaricomycetes</taxon>
        <taxon>Polyporales</taxon>
        <taxon>Meruliaceae</taxon>
        <taxon>Hermanssonia</taxon>
    </lineage>
</organism>
<feature type="region of interest" description="Disordered" evidence="1">
    <location>
        <begin position="47"/>
        <end position="69"/>
    </location>
</feature>
<name>A0A2R6NED2_9APHY</name>
<dbReference type="Proteomes" id="UP000186601">
    <property type="component" value="Unassembled WGS sequence"/>
</dbReference>
<sequence length="187" mass="20605">MSTQSKDRSRKWCHCGVLCRIPRQVSHTTFWQHAKLARAQQAASNAEMMNSAAAESTESSTAGPSKRAHLDHTVDENEDENMNQVPQEPPIQGDGYYGHTKSVVGYGTPSLGLVTNGSGGSVGDSKYAIRRYSSSKHAIGYGNITRLQRNSSHCRCLRLGPWYRRVTSTSHTARGDSQRTGRCHKRG</sequence>
<dbReference type="EMBL" id="MLYV02001331">
    <property type="protein sequence ID" value="PSR70733.1"/>
    <property type="molecule type" value="Genomic_DNA"/>
</dbReference>
<evidence type="ECO:0000313" key="2">
    <source>
        <dbReference type="EMBL" id="PSR70733.1"/>
    </source>
</evidence>
<reference evidence="2 3" key="1">
    <citation type="submission" date="2018-02" db="EMBL/GenBank/DDBJ databases">
        <title>Genome sequence of the basidiomycete white-rot fungus Phlebia centrifuga.</title>
        <authorList>
            <person name="Granchi Z."/>
            <person name="Peng M."/>
            <person name="de Vries R.P."/>
            <person name="Hilden K."/>
            <person name="Makela M.R."/>
            <person name="Grigoriev I."/>
            <person name="Riley R."/>
        </authorList>
    </citation>
    <scope>NUCLEOTIDE SEQUENCE [LARGE SCALE GENOMIC DNA]</scope>
    <source>
        <strain evidence="2 3">FBCC195</strain>
    </source>
</reference>
<keyword evidence="3" id="KW-1185">Reference proteome</keyword>